<evidence type="ECO:0000313" key="2">
    <source>
        <dbReference type="EMBL" id="KWX04966.1"/>
    </source>
</evidence>
<organism evidence="2 5">
    <name type="scientific">Carbonactinospora thermoautotrophica</name>
    <dbReference type="NCBI Taxonomy" id="1469144"/>
    <lineage>
        <taxon>Bacteria</taxon>
        <taxon>Bacillati</taxon>
        <taxon>Actinomycetota</taxon>
        <taxon>Actinomycetes</taxon>
        <taxon>Kitasatosporales</taxon>
        <taxon>Carbonactinosporaceae</taxon>
        <taxon>Carbonactinospora</taxon>
    </lineage>
</organism>
<reference evidence="4" key="2">
    <citation type="submission" date="2015-02" db="EMBL/GenBank/DDBJ databases">
        <title>Physiological reanalysis, assessment of diazotrophy, and genome sequences of multiple isolates of Streptomyces thermoautotrophicus.</title>
        <authorList>
            <person name="MacKellar D.C."/>
            <person name="Lieber L."/>
            <person name="Norman J."/>
            <person name="Bolger A."/>
            <person name="Tobin C."/>
            <person name="Murray J.W."/>
            <person name="Friesen M."/>
            <person name="Prell J."/>
        </authorList>
    </citation>
    <scope>NUCLEOTIDE SEQUENCE [LARGE SCALE GENOMIC DNA]</scope>
    <source>
        <strain evidence="4">UBT1</strain>
    </source>
</reference>
<comment type="caution">
    <text evidence="2">The sequence shown here is derived from an EMBL/GenBank/DDBJ whole genome shotgun (WGS) entry which is preliminary data.</text>
</comment>
<feature type="domain" description="ARB-07466-like C-terminal" evidence="1">
    <location>
        <begin position="194"/>
        <end position="303"/>
    </location>
</feature>
<evidence type="ECO:0000313" key="5">
    <source>
        <dbReference type="Proteomes" id="UP000070659"/>
    </source>
</evidence>
<dbReference type="AlphaFoldDB" id="A0A132N4P9"/>
<proteinExistence type="predicted"/>
<sequence>MTGKKRVLIAALTSGAVVAAIGGGVYLHRQFVFREQCVVRTAGGEEVTLEPDQAANAATIAAVGIRRRLPERAVTIALATAMQESKLRNLLYGDRDSVGLFQQRPSQGWGTREEILDPVYAADAFYDALLQIPRYQRLPLTEAAQRVQRSATPYAYAKHEPAAAALAGALTGRNQHGLTCQLKRGEYRREEMGANGLTPRADTVRRMLLREFGRLSLGGYQPGGVHKGHIAGSAHYEGRAIDVMFRPVNPTQKRRGWAVAQWAVAHAEQLGIATVIYDQKIWTIARSKEGWRDYRHPDGPTDDPTLLHSDHVHIDVVRGE</sequence>
<evidence type="ECO:0000313" key="4">
    <source>
        <dbReference type="Proteomes" id="UP000070598"/>
    </source>
</evidence>
<dbReference type="EMBL" id="JYIK01000899">
    <property type="protein sequence ID" value="KWX09043.1"/>
    <property type="molecule type" value="Genomic_DNA"/>
</dbReference>
<evidence type="ECO:0000259" key="1">
    <source>
        <dbReference type="Pfam" id="PF26571"/>
    </source>
</evidence>
<accession>A0A132N4P9</accession>
<dbReference type="Pfam" id="PF26571">
    <property type="entry name" value="VldE"/>
    <property type="match status" value="1"/>
</dbReference>
<dbReference type="Proteomes" id="UP000070659">
    <property type="component" value="Unassembled WGS sequence"/>
</dbReference>
<dbReference type="PATRIC" id="fig|1469144.8.peg.4432"/>
<evidence type="ECO:0000313" key="3">
    <source>
        <dbReference type="EMBL" id="KWX09043.1"/>
    </source>
</evidence>
<gene>
    <name evidence="2" type="ORF">TH66_04075</name>
    <name evidence="3" type="ORF">TR74_12005</name>
</gene>
<name>A0A132N4P9_9ACTN</name>
<dbReference type="RefSeq" id="WP_067068508.1">
    <property type="nucleotide sequence ID" value="NZ_JYIJ01000013.1"/>
</dbReference>
<dbReference type="InterPro" id="IPR058593">
    <property type="entry name" value="ARB_07466-like_C"/>
</dbReference>
<dbReference type="EMBL" id="JYIJ01000013">
    <property type="protein sequence ID" value="KWX04966.1"/>
    <property type="molecule type" value="Genomic_DNA"/>
</dbReference>
<protein>
    <recommendedName>
        <fullName evidence="1">ARB-07466-like C-terminal domain-containing protein</fullName>
    </recommendedName>
</protein>
<dbReference type="Proteomes" id="UP000070598">
    <property type="component" value="Unassembled WGS sequence"/>
</dbReference>
<reference evidence="2 5" key="1">
    <citation type="submission" date="2015-02" db="EMBL/GenBank/DDBJ databases">
        <title>Physiological reanalysis, assessment of diazotrophy, and genome sequences of multiple isolates of Streptomyces thermoautotrophicus.</title>
        <authorList>
            <person name="MacKellar D.C."/>
            <person name="Lieber L."/>
            <person name="Norman J."/>
            <person name="Bolger A."/>
            <person name="Tobin C."/>
            <person name="Murray J.W."/>
            <person name="Prell J."/>
        </authorList>
    </citation>
    <scope>NUCLEOTIDE SEQUENCE [LARGE SCALE GENOMIC DNA]</scope>
    <source>
        <strain evidence="2 5">UBT1</strain>
    </source>
</reference>